<dbReference type="InterPro" id="IPR009061">
    <property type="entry name" value="DNA-bd_dom_put_sf"/>
</dbReference>
<feature type="domain" description="HTH merR-type" evidence="5">
    <location>
        <begin position="3"/>
        <end position="73"/>
    </location>
</feature>
<dbReference type="SUPFAM" id="SSF89082">
    <property type="entry name" value="Antibiotic binding domain of TipA-like multidrug resistance regulators"/>
    <property type="match status" value="1"/>
</dbReference>
<dbReference type="OrthoDB" id="9809391at2"/>
<dbReference type="Gene3D" id="1.10.1660.10">
    <property type="match status" value="1"/>
</dbReference>
<dbReference type="AlphaFoldDB" id="A0A426UVK9"/>
<dbReference type="InterPro" id="IPR012925">
    <property type="entry name" value="TipAS_dom"/>
</dbReference>
<dbReference type="InterPro" id="IPR036244">
    <property type="entry name" value="TipA-like_antibiotic-bd"/>
</dbReference>
<dbReference type="Gene3D" id="1.10.490.50">
    <property type="entry name" value="Antibiotic binding domain of TipA-like multidrug resistance regulators"/>
    <property type="match status" value="1"/>
</dbReference>
<evidence type="ECO:0000313" key="6">
    <source>
        <dbReference type="EMBL" id="RRR98367.1"/>
    </source>
</evidence>
<evidence type="ECO:0000313" key="7">
    <source>
        <dbReference type="Proteomes" id="UP000277256"/>
    </source>
</evidence>
<dbReference type="PANTHER" id="PTHR30204">
    <property type="entry name" value="REDOX-CYCLING DRUG-SENSING TRANSCRIPTIONAL ACTIVATOR SOXR"/>
    <property type="match status" value="1"/>
</dbReference>
<organism evidence="6 7">
    <name type="scientific">Glycomyces terrestris</name>
    <dbReference type="NCBI Taxonomy" id="2493553"/>
    <lineage>
        <taxon>Bacteria</taxon>
        <taxon>Bacillati</taxon>
        <taxon>Actinomycetota</taxon>
        <taxon>Actinomycetes</taxon>
        <taxon>Glycomycetales</taxon>
        <taxon>Glycomycetaceae</taxon>
        <taxon>Glycomyces</taxon>
    </lineage>
</organism>
<keyword evidence="4" id="KW-0804">Transcription</keyword>
<accession>A0A426UVK9</accession>
<evidence type="ECO:0000256" key="1">
    <source>
        <dbReference type="ARBA" id="ARBA00023015"/>
    </source>
</evidence>
<keyword evidence="2" id="KW-0238">DNA-binding</keyword>
<dbReference type="SMART" id="SM00422">
    <property type="entry name" value="HTH_MERR"/>
    <property type="match status" value="1"/>
</dbReference>
<protein>
    <submittedName>
        <fullName evidence="6">MerR family transcriptional regulator</fullName>
    </submittedName>
</protein>
<reference evidence="6 7" key="1">
    <citation type="submission" date="2018-12" db="EMBL/GenBank/DDBJ databases">
        <title>Glycomyces sp. YIM 121974 draft genome.</title>
        <authorList>
            <person name="Li Q."/>
        </authorList>
    </citation>
    <scope>NUCLEOTIDE SEQUENCE [LARGE SCALE GENOMIC DNA]</scope>
    <source>
        <strain evidence="6 7">YIM 121974</strain>
    </source>
</reference>
<dbReference type="Proteomes" id="UP000277256">
    <property type="component" value="Unassembled WGS sequence"/>
</dbReference>
<keyword evidence="7" id="KW-1185">Reference proteome</keyword>
<evidence type="ECO:0000256" key="3">
    <source>
        <dbReference type="ARBA" id="ARBA00023159"/>
    </source>
</evidence>
<evidence type="ECO:0000256" key="2">
    <source>
        <dbReference type="ARBA" id="ARBA00023125"/>
    </source>
</evidence>
<dbReference type="Pfam" id="PF07739">
    <property type="entry name" value="TipAS"/>
    <property type="match status" value="1"/>
</dbReference>
<dbReference type="EMBL" id="RSEB01000004">
    <property type="protein sequence ID" value="RRR98367.1"/>
    <property type="molecule type" value="Genomic_DNA"/>
</dbReference>
<dbReference type="GO" id="GO:0003677">
    <property type="term" value="F:DNA binding"/>
    <property type="evidence" value="ECO:0007669"/>
    <property type="project" value="UniProtKB-KW"/>
</dbReference>
<evidence type="ECO:0000256" key="4">
    <source>
        <dbReference type="ARBA" id="ARBA00023163"/>
    </source>
</evidence>
<gene>
    <name evidence="6" type="ORF">EIW28_15825</name>
</gene>
<dbReference type="PANTHER" id="PTHR30204:SF90">
    <property type="entry name" value="HTH-TYPE TRANSCRIPTIONAL ACTIVATOR MTA"/>
    <property type="match status" value="1"/>
</dbReference>
<dbReference type="SUPFAM" id="SSF46955">
    <property type="entry name" value="Putative DNA-binding domain"/>
    <property type="match status" value="1"/>
</dbReference>
<comment type="caution">
    <text evidence="6">The sequence shown here is derived from an EMBL/GenBank/DDBJ whole genome shotgun (WGS) entry which is preliminary data.</text>
</comment>
<evidence type="ECO:0000259" key="5">
    <source>
        <dbReference type="PROSITE" id="PS50937"/>
    </source>
</evidence>
<keyword evidence="3" id="KW-0010">Activator</keyword>
<dbReference type="GO" id="GO:0003700">
    <property type="term" value="F:DNA-binding transcription factor activity"/>
    <property type="evidence" value="ECO:0007669"/>
    <property type="project" value="InterPro"/>
</dbReference>
<dbReference type="Pfam" id="PF13411">
    <property type="entry name" value="MerR_1"/>
    <property type="match status" value="1"/>
</dbReference>
<sequence length="249" mass="27754">MDTWTTAELVRLTGVTARTLRHYDAIGLLAPADTGGPGGQRRYRRPQLLRLQQILLLKRLGLRLDVIADILAGGLDELAALRRHAADLAREQDRIARLAATVDATIRQLEGARAMAPETWFDGLDDPHRDDARRRWGRAVVERAYQAMQDMTPEQRRAVPAEFDRIATALAALRAEGRDPGDPAVQTLVADHYALVARHWDSEPGAAAYRGLGALYTDDPRFRDQYEQRGAGFTAYLRAAMDAYADTRI</sequence>
<keyword evidence="1" id="KW-0805">Transcription regulation</keyword>
<dbReference type="InterPro" id="IPR000551">
    <property type="entry name" value="MerR-type_HTH_dom"/>
</dbReference>
<dbReference type="RefSeq" id="WP_125248676.1">
    <property type="nucleotide sequence ID" value="NZ_RSEB01000004.1"/>
</dbReference>
<dbReference type="InterPro" id="IPR047057">
    <property type="entry name" value="MerR_fam"/>
</dbReference>
<dbReference type="PROSITE" id="PS50937">
    <property type="entry name" value="HTH_MERR_2"/>
    <property type="match status" value="1"/>
</dbReference>
<name>A0A426UVK9_9ACTN</name>
<proteinExistence type="predicted"/>